<dbReference type="OrthoDB" id="7433399at2"/>
<sequence length="99" mass="10618">MRWLAHLIAGPTLWALVFSLVYGAHGWACAAQTSPEGLGSASRMMLVSLWVLGLIAFIPLLRIAPTGPHLRHKLPRAATWIGLGATVFTLFPVVAITSC</sequence>
<keyword evidence="1" id="KW-0472">Membrane</keyword>
<proteinExistence type="predicted"/>
<accession>A0A543KG24</accession>
<name>A0A543KG24_9RHOB</name>
<evidence type="ECO:0000313" key="2">
    <source>
        <dbReference type="EMBL" id="TQM94036.1"/>
    </source>
</evidence>
<protein>
    <submittedName>
        <fullName evidence="2">Uncharacterized protein</fullName>
    </submittedName>
</protein>
<evidence type="ECO:0000256" key="1">
    <source>
        <dbReference type="SAM" id="Phobius"/>
    </source>
</evidence>
<dbReference type="EMBL" id="VFPT01000001">
    <property type="protein sequence ID" value="TQM94036.1"/>
    <property type="molecule type" value="Genomic_DNA"/>
</dbReference>
<reference evidence="2 3" key="1">
    <citation type="submission" date="2019-06" db="EMBL/GenBank/DDBJ databases">
        <title>Genomic Encyclopedia of Archaeal and Bacterial Type Strains, Phase II (KMG-II): from individual species to whole genera.</title>
        <authorList>
            <person name="Goeker M."/>
        </authorList>
    </citation>
    <scope>NUCLEOTIDE SEQUENCE [LARGE SCALE GENOMIC DNA]</scope>
    <source>
        <strain evidence="2 3">DSM 18423</strain>
    </source>
</reference>
<dbReference type="RefSeq" id="WP_142082418.1">
    <property type="nucleotide sequence ID" value="NZ_VFPT01000001.1"/>
</dbReference>
<organism evidence="2 3">
    <name type="scientific">Roseinatronobacter monicus</name>
    <dbReference type="NCBI Taxonomy" id="393481"/>
    <lineage>
        <taxon>Bacteria</taxon>
        <taxon>Pseudomonadati</taxon>
        <taxon>Pseudomonadota</taxon>
        <taxon>Alphaproteobacteria</taxon>
        <taxon>Rhodobacterales</taxon>
        <taxon>Paracoccaceae</taxon>
        <taxon>Roseinatronobacter</taxon>
    </lineage>
</organism>
<keyword evidence="1" id="KW-0812">Transmembrane</keyword>
<feature type="transmembrane region" description="Helical" evidence="1">
    <location>
        <begin position="47"/>
        <end position="65"/>
    </location>
</feature>
<gene>
    <name evidence="2" type="ORF">BD293_2691</name>
</gene>
<comment type="caution">
    <text evidence="2">The sequence shown here is derived from an EMBL/GenBank/DDBJ whole genome shotgun (WGS) entry which is preliminary data.</text>
</comment>
<dbReference type="Proteomes" id="UP000320582">
    <property type="component" value="Unassembled WGS sequence"/>
</dbReference>
<evidence type="ECO:0000313" key="3">
    <source>
        <dbReference type="Proteomes" id="UP000320582"/>
    </source>
</evidence>
<keyword evidence="1" id="KW-1133">Transmembrane helix</keyword>
<keyword evidence="3" id="KW-1185">Reference proteome</keyword>
<feature type="transmembrane region" description="Helical" evidence="1">
    <location>
        <begin position="77"/>
        <end position="96"/>
    </location>
</feature>
<dbReference type="AlphaFoldDB" id="A0A543KG24"/>